<dbReference type="SUPFAM" id="SSF51161">
    <property type="entry name" value="Trimeric LpxA-like enzymes"/>
    <property type="match status" value="1"/>
</dbReference>
<evidence type="ECO:0000256" key="1">
    <source>
        <dbReference type="ARBA" id="ARBA00007274"/>
    </source>
</evidence>
<comment type="similarity">
    <text evidence="1">Belongs to the transferase hexapeptide repeat family.</text>
</comment>
<gene>
    <name evidence="8" type="ORF">ADIWIN_1410</name>
</gene>
<protein>
    <recommendedName>
        <fullName evidence="3">Chloramphenicol acetyltransferase</fullName>
        <ecNumber evidence="2">2.3.1.28</ecNumber>
    </recommendedName>
</protein>
<dbReference type="GO" id="GO:0046677">
    <property type="term" value="P:response to antibiotic"/>
    <property type="evidence" value="ECO:0007669"/>
    <property type="project" value="UniProtKB-KW"/>
</dbReference>
<name>S7VT10_9FLAO</name>
<dbReference type="CDD" id="cd04647">
    <property type="entry name" value="LbH_MAT_like"/>
    <property type="match status" value="1"/>
</dbReference>
<comment type="catalytic activity">
    <reaction evidence="7">
        <text>chloramphenicol + acetyl-CoA = chloramphenicol 3-acetate + CoA</text>
        <dbReference type="Rhea" id="RHEA:18421"/>
        <dbReference type="ChEBI" id="CHEBI:16730"/>
        <dbReference type="ChEBI" id="CHEBI:17698"/>
        <dbReference type="ChEBI" id="CHEBI:57287"/>
        <dbReference type="ChEBI" id="CHEBI:57288"/>
        <dbReference type="EC" id="2.3.1.28"/>
    </reaction>
</comment>
<evidence type="ECO:0000256" key="2">
    <source>
        <dbReference type="ARBA" id="ARBA00013235"/>
    </source>
</evidence>
<keyword evidence="4 8" id="KW-0808">Transferase</keyword>
<dbReference type="Gene3D" id="2.160.10.10">
    <property type="entry name" value="Hexapeptide repeat proteins"/>
    <property type="match status" value="1"/>
</dbReference>
<evidence type="ECO:0000256" key="7">
    <source>
        <dbReference type="ARBA" id="ARBA00047633"/>
    </source>
</evidence>
<evidence type="ECO:0000256" key="6">
    <source>
        <dbReference type="ARBA" id="ARBA00023315"/>
    </source>
</evidence>
<keyword evidence="9" id="KW-1185">Reference proteome</keyword>
<organism evidence="8 9">
    <name type="scientific">Winogradskyella psychrotolerans RS-3</name>
    <dbReference type="NCBI Taxonomy" id="641526"/>
    <lineage>
        <taxon>Bacteria</taxon>
        <taxon>Pseudomonadati</taxon>
        <taxon>Bacteroidota</taxon>
        <taxon>Flavobacteriia</taxon>
        <taxon>Flavobacteriales</taxon>
        <taxon>Flavobacteriaceae</taxon>
        <taxon>Winogradskyella</taxon>
    </lineage>
</organism>
<evidence type="ECO:0000256" key="4">
    <source>
        <dbReference type="ARBA" id="ARBA00022679"/>
    </source>
</evidence>
<dbReference type="AlphaFoldDB" id="S7VT10"/>
<proteinExistence type="inferred from homology"/>
<dbReference type="InterPro" id="IPR001451">
    <property type="entry name" value="Hexapep"/>
</dbReference>
<dbReference type="EC" id="2.3.1.28" evidence="2"/>
<evidence type="ECO:0000256" key="5">
    <source>
        <dbReference type="ARBA" id="ARBA00023251"/>
    </source>
</evidence>
<accession>S7VT10</accession>
<dbReference type="STRING" id="641526.ADIWIN_1410"/>
<keyword evidence="5" id="KW-0046">Antibiotic resistance</keyword>
<dbReference type="PANTHER" id="PTHR43300">
    <property type="entry name" value="ACETYLTRANSFERASE"/>
    <property type="match status" value="1"/>
</dbReference>
<dbReference type="InterPro" id="IPR050179">
    <property type="entry name" value="Trans_hexapeptide_repeat"/>
</dbReference>
<evidence type="ECO:0000313" key="8">
    <source>
        <dbReference type="EMBL" id="EPR73380.1"/>
    </source>
</evidence>
<dbReference type="Pfam" id="PF00132">
    <property type="entry name" value="Hexapep"/>
    <property type="match status" value="1"/>
</dbReference>
<dbReference type="InterPro" id="IPR011004">
    <property type="entry name" value="Trimer_LpxA-like_sf"/>
</dbReference>
<dbReference type="OrthoDB" id="9814490at2"/>
<dbReference type="RefSeq" id="WP_020894280.1">
    <property type="nucleotide sequence ID" value="NZ_ATMR01000091.1"/>
</dbReference>
<dbReference type="PANTHER" id="PTHR43300:SF12">
    <property type="entry name" value="CHLORAMPHENICOL ACETYLTRANSFERASE"/>
    <property type="match status" value="1"/>
</dbReference>
<dbReference type="EMBL" id="ATMR01000091">
    <property type="protein sequence ID" value="EPR73380.1"/>
    <property type="molecule type" value="Genomic_DNA"/>
</dbReference>
<comment type="caution">
    <text evidence="8">The sequence shown here is derived from an EMBL/GenBank/DDBJ whole genome shotgun (WGS) entry which is preliminary data.</text>
</comment>
<evidence type="ECO:0000256" key="3">
    <source>
        <dbReference type="ARBA" id="ARBA00020291"/>
    </source>
</evidence>
<sequence>MTPNLFEIGYYDNNDLKSLGFKSLGTNVKIAKNCLIYGIQNISIGSNVIIDSFCSLVVPGDGYLNIGSYVHIASYCHLLASDGIELNDFSGLSQGVKIYSKTDDYSGNSLTNPTIPDTYKTMKKGRVSLGEHSIIGAGCTILPNVLIGEGASVGALSLIGSNLNSWTLYAGNPLRKLTNRSKNLLHKKQEFLEELKRKITNFYLKHFKNPSQLTYEQ</sequence>
<evidence type="ECO:0000313" key="9">
    <source>
        <dbReference type="Proteomes" id="UP000014962"/>
    </source>
</evidence>
<keyword evidence="6" id="KW-0012">Acyltransferase</keyword>
<dbReference type="GO" id="GO:0008811">
    <property type="term" value="F:chloramphenicol O-acetyltransferase activity"/>
    <property type="evidence" value="ECO:0007669"/>
    <property type="project" value="UniProtKB-EC"/>
</dbReference>
<reference evidence="8 9" key="1">
    <citation type="journal article" date="2013" name="Genome Announc.">
        <title>Draft Genome Sequence of Winogradskyella psychrotolerans RS-3T, Isolated from the Marine Transect of Kongsfjorden, Ny-Alesund, Svalbard, Arctic Ocean.</title>
        <authorList>
            <person name="Kumar Pinnaka A."/>
            <person name="Ara S."/>
            <person name="Singh A."/>
            <person name="Shivaji S."/>
        </authorList>
    </citation>
    <scope>NUCLEOTIDE SEQUENCE [LARGE SCALE GENOMIC DNA]</scope>
    <source>
        <strain evidence="8 9">RS-3</strain>
    </source>
</reference>
<dbReference type="eggNOG" id="COG0110">
    <property type="taxonomic scope" value="Bacteria"/>
</dbReference>
<dbReference type="Proteomes" id="UP000014962">
    <property type="component" value="Unassembled WGS sequence"/>
</dbReference>